<dbReference type="Proteomes" id="UP000836402">
    <property type="component" value="Unassembled WGS sequence"/>
</dbReference>
<evidence type="ECO:0000313" key="2">
    <source>
        <dbReference type="EMBL" id="CAD6913185.1"/>
    </source>
</evidence>
<evidence type="ECO:0000313" key="3">
    <source>
        <dbReference type="Proteomes" id="UP000836402"/>
    </source>
</evidence>
<gene>
    <name evidence="2" type="ORF">JKIAZH3_G3905</name>
</gene>
<proteinExistence type="predicted"/>
<feature type="compositionally biased region" description="Polar residues" evidence="1">
    <location>
        <begin position="1"/>
        <end position="25"/>
    </location>
</feature>
<feature type="region of interest" description="Disordered" evidence="1">
    <location>
        <begin position="1"/>
        <end position="73"/>
    </location>
</feature>
<keyword evidence="3" id="KW-1185">Reference proteome</keyword>
<dbReference type="EMBL" id="CAJHJG010001541">
    <property type="protein sequence ID" value="CAD6913185.1"/>
    <property type="molecule type" value="Genomic_DNA"/>
</dbReference>
<comment type="caution">
    <text evidence="2">The sequence shown here is derived from an EMBL/GenBank/DDBJ whole genome shotgun (WGS) entry which is preliminary data.</text>
</comment>
<organism evidence="2 3">
    <name type="scientific">Tilletia caries</name>
    <name type="common">wheat bunt fungus</name>
    <dbReference type="NCBI Taxonomy" id="13290"/>
    <lineage>
        <taxon>Eukaryota</taxon>
        <taxon>Fungi</taxon>
        <taxon>Dikarya</taxon>
        <taxon>Basidiomycota</taxon>
        <taxon>Ustilaginomycotina</taxon>
        <taxon>Exobasidiomycetes</taxon>
        <taxon>Tilletiales</taxon>
        <taxon>Tilletiaceae</taxon>
        <taxon>Tilletia</taxon>
    </lineage>
</organism>
<protein>
    <submittedName>
        <fullName evidence="2">Uncharacterized protein</fullName>
    </submittedName>
</protein>
<feature type="compositionally biased region" description="Basic and acidic residues" evidence="1">
    <location>
        <begin position="61"/>
        <end position="73"/>
    </location>
</feature>
<reference evidence="2" key="1">
    <citation type="submission" date="2020-10" db="EMBL/GenBank/DDBJ databases">
        <authorList>
            <person name="Sedaghatjoo S."/>
        </authorList>
    </citation>
    <scope>NUCLEOTIDE SEQUENCE</scope>
    <source>
        <strain evidence="2">AZH3</strain>
    </source>
</reference>
<sequence>MQADSTINEPSSSTARANTDINAHSPSGDIEMTGREDQSAPSASPPQGGKGKGKASQSSPDGDKYTDAQRREIWNNMEEAQKYALMHWEYEANAEERCRIAGRSFKLIES</sequence>
<feature type="non-terminal residue" evidence="2">
    <location>
        <position position="110"/>
    </location>
</feature>
<name>A0ABN7IQM2_9BASI</name>
<evidence type="ECO:0000256" key="1">
    <source>
        <dbReference type="SAM" id="MobiDB-lite"/>
    </source>
</evidence>
<accession>A0ABN7IQM2</accession>